<dbReference type="EMBL" id="BAABDD010000007">
    <property type="protein sequence ID" value="GAA3740847.1"/>
    <property type="molecule type" value="Genomic_DNA"/>
</dbReference>
<comment type="caution">
    <text evidence="2">The sequence shown here is derived from an EMBL/GenBank/DDBJ whole genome shotgun (WGS) entry which is preliminary data.</text>
</comment>
<dbReference type="InterPro" id="IPR007278">
    <property type="entry name" value="DUF397"/>
</dbReference>
<dbReference type="Proteomes" id="UP001500908">
    <property type="component" value="Unassembled WGS sequence"/>
</dbReference>
<sequence>MDLYGALWYKSSYSNGTSSNCVEVGHLPGAYGMRDSKHPDDCALVFSPGEWAAFLGQVRGS</sequence>
<gene>
    <name evidence="2" type="ORF">GCM10022402_20810</name>
</gene>
<dbReference type="RefSeq" id="WP_344970207.1">
    <property type="nucleotide sequence ID" value="NZ_BAABDD010000007.1"/>
</dbReference>
<dbReference type="Pfam" id="PF04149">
    <property type="entry name" value="DUF397"/>
    <property type="match status" value="1"/>
</dbReference>
<protein>
    <recommendedName>
        <fullName evidence="1">DUF397 domain-containing protein</fullName>
    </recommendedName>
</protein>
<evidence type="ECO:0000313" key="2">
    <source>
        <dbReference type="EMBL" id="GAA3740847.1"/>
    </source>
</evidence>
<evidence type="ECO:0000313" key="3">
    <source>
        <dbReference type="Proteomes" id="UP001500908"/>
    </source>
</evidence>
<evidence type="ECO:0000259" key="1">
    <source>
        <dbReference type="Pfam" id="PF04149"/>
    </source>
</evidence>
<feature type="domain" description="DUF397" evidence="1">
    <location>
        <begin position="8"/>
        <end position="59"/>
    </location>
</feature>
<proteinExistence type="predicted"/>
<reference evidence="3" key="1">
    <citation type="journal article" date="2019" name="Int. J. Syst. Evol. Microbiol.">
        <title>The Global Catalogue of Microorganisms (GCM) 10K type strain sequencing project: providing services to taxonomists for standard genome sequencing and annotation.</title>
        <authorList>
            <consortium name="The Broad Institute Genomics Platform"/>
            <consortium name="The Broad Institute Genome Sequencing Center for Infectious Disease"/>
            <person name="Wu L."/>
            <person name="Ma J."/>
        </authorList>
    </citation>
    <scope>NUCLEOTIDE SEQUENCE [LARGE SCALE GENOMIC DNA]</scope>
    <source>
        <strain evidence="3">JCM 17137</strain>
    </source>
</reference>
<keyword evidence="3" id="KW-1185">Reference proteome</keyword>
<name>A0ABP7FM01_9ACTN</name>
<organism evidence="2 3">
    <name type="scientific">Salinactinospora qingdaonensis</name>
    <dbReference type="NCBI Taxonomy" id="702744"/>
    <lineage>
        <taxon>Bacteria</taxon>
        <taxon>Bacillati</taxon>
        <taxon>Actinomycetota</taxon>
        <taxon>Actinomycetes</taxon>
        <taxon>Streptosporangiales</taxon>
        <taxon>Nocardiopsidaceae</taxon>
        <taxon>Salinactinospora</taxon>
    </lineage>
</organism>
<accession>A0ABP7FM01</accession>